<dbReference type="AlphaFoldDB" id="A0A2A9ESQ9"/>
<protein>
    <recommendedName>
        <fullName evidence="3">HEAT repeat protein</fullName>
    </recommendedName>
</protein>
<proteinExistence type="predicted"/>
<organism evidence="1 2">
    <name type="scientific">Isoptericola jiangsuensis</name>
    <dbReference type="NCBI Taxonomy" id="548579"/>
    <lineage>
        <taxon>Bacteria</taxon>
        <taxon>Bacillati</taxon>
        <taxon>Actinomycetota</taxon>
        <taxon>Actinomycetes</taxon>
        <taxon>Micrococcales</taxon>
        <taxon>Promicromonosporaceae</taxon>
        <taxon>Isoptericola</taxon>
    </lineage>
</organism>
<dbReference type="Proteomes" id="UP000224130">
    <property type="component" value="Unassembled WGS sequence"/>
</dbReference>
<dbReference type="RefSeq" id="WP_098462147.1">
    <property type="nucleotide sequence ID" value="NZ_PDJJ01000001.1"/>
</dbReference>
<accession>A0A2A9ESQ9</accession>
<evidence type="ECO:0000313" key="1">
    <source>
        <dbReference type="EMBL" id="PFG41606.1"/>
    </source>
</evidence>
<comment type="caution">
    <text evidence="1">The sequence shown here is derived from an EMBL/GenBank/DDBJ whole genome shotgun (WGS) entry which is preliminary data.</text>
</comment>
<evidence type="ECO:0008006" key="3">
    <source>
        <dbReference type="Google" id="ProtNLM"/>
    </source>
</evidence>
<reference evidence="1 2" key="1">
    <citation type="submission" date="2017-10" db="EMBL/GenBank/DDBJ databases">
        <title>Sequencing the genomes of 1000 actinobacteria strains.</title>
        <authorList>
            <person name="Klenk H.-P."/>
        </authorList>
    </citation>
    <scope>NUCLEOTIDE SEQUENCE [LARGE SCALE GENOMIC DNA]</scope>
    <source>
        <strain evidence="1 2">DSM 21863</strain>
    </source>
</reference>
<dbReference type="NCBIfam" id="NF035938">
    <property type="entry name" value="EboA_domain"/>
    <property type="match status" value="1"/>
</dbReference>
<gene>
    <name evidence="1" type="ORF">ATJ88_0248</name>
</gene>
<keyword evidence="2" id="KW-1185">Reference proteome</keyword>
<dbReference type="InterPro" id="IPR047715">
    <property type="entry name" value="EboA_dom"/>
</dbReference>
<evidence type="ECO:0000313" key="2">
    <source>
        <dbReference type="Proteomes" id="UP000224130"/>
    </source>
</evidence>
<dbReference type="OrthoDB" id="1900402at2"/>
<dbReference type="EMBL" id="PDJJ01000001">
    <property type="protein sequence ID" value="PFG41606.1"/>
    <property type="molecule type" value="Genomic_DNA"/>
</dbReference>
<name>A0A2A9ESQ9_9MICO</name>
<sequence length="196" mass="20336">MTPVRTTLDPAAEERLAGLEEEVRADPGTVARAFARAARVVGRGPGPDGLPVQDVARVRLLVAATRGAGPDGAAAVAAELYRTGDADERRAVLLALEALDVGDRAVPLLLDALRTNDSRLVAAAMGPSAAAHLPADAWRHGVLKCLFTGVPLAVVADLTARRDAELDRMVAAYAAERRAAGRDVPDDALALLATTP</sequence>